<gene>
    <name evidence="2" type="ORF">GCM10025868_11710</name>
</gene>
<dbReference type="EMBL" id="BSUZ01000001">
    <property type="protein sequence ID" value="GMA85921.1"/>
    <property type="molecule type" value="Genomic_DNA"/>
</dbReference>
<dbReference type="Proteomes" id="UP001157017">
    <property type="component" value="Unassembled WGS sequence"/>
</dbReference>
<evidence type="ECO:0000256" key="1">
    <source>
        <dbReference type="SAM" id="MobiDB-lite"/>
    </source>
</evidence>
<organism evidence="2 3">
    <name type="scientific">Angustibacter aerolatus</name>
    <dbReference type="NCBI Taxonomy" id="1162965"/>
    <lineage>
        <taxon>Bacteria</taxon>
        <taxon>Bacillati</taxon>
        <taxon>Actinomycetota</taxon>
        <taxon>Actinomycetes</taxon>
        <taxon>Kineosporiales</taxon>
        <taxon>Kineosporiaceae</taxon>
    </lineage>
</organism>
<feature type="compositionally biased region" description="Low complexity" evidence="1">
    <location>
        <begin position="202"/>
        <end position="217"/>
    </location>
</feature>
<sequence length="217" mass="22090">MRTTGAAYRVRAGDATLTVRPGPGSKGGSVTLQAGAGRSARTTTAALPAGFRTSAWHAVSLQVRGRDVRAQVSHARLGDPVADLSLRLPRSLGTASGADGVVALGRGVHVDDLSALASTKPVTRVVRDVVPSRLVRSMSDEFSGSALGAGWSWVRPDAAATVSGGALRWPTEAADLTGPDNTAGVLLRDAPQGAWTAETKRPSTSAPTTSATSSRAG</sequence>
<proteinExistence type="predicted"/>
<name>A0ABQ6JEA5_9ACTN</name>
<evidence type="ECO:0000313" key="2">
    <source>
        <dbReference type="EMBL" id="GMA85921.1"/>
    </source>
</evidence>
<dbReference type="Gene3D" id="2.60.120.200">
    <property type="match status" value="1"/>
</dbReference>
<reference evidence="3" key="1">
    <citation type="journal article" date="2019" name="Int. J. Syst. Evol. Microbiol.">
        <title>The Global Catalogue of Microorganisms (GCM) 10K type strain sequencing project: providing services to taxonomists for standard genome sequencing and annotation.</title>
        <authorList>
            <consortium name="The Broad Institute Genomics Platform"/>
            <consortium name="The Broad Institute Genome Sequencing Center for Infectious Disease"/>
            <person name="Wu L."/>
            <person name="Ma J."/>
        </authorList>
    </citation>
    <scope>NUCLEOTIDE SEQUENCE [LARGE SCALE GENOMIC DNA]</scope>
    <source>
        <strain evidence="3">NBRC 108730</strain>
    </source>
</reference>
<protein>
    <submittedName>
        <fullName evidence="2">Uncharacterized protein</fullName>
    </submittedName>
</protein>
<comment type="caution">
    <text evidence="2">The sequence shown here is derived from an EMBL/GenBank/DDBJ whole genome shotgun (WGS) entry which is preliminary data.</text>
</comment>
<keyword evidence="3" id="KW-1185">Reference proteome</keyword>
<evidence type="ECO:0000313" key="3">
    <source>
        <dbReference type="Proteomes" id="UP001157017"/>
    </source>
</evidence>
<accession>A0ABQ6JEA5</accession>
<feature type="region of interest" description="Disordered" evidence="1">
    <location>
        <begin position="189"/>
        <end position="217"/>
    </location>
</feature>